<dbReference type="Pfam" id="PF00067">
    <property type="entry name" value="p450"/>
    <property type="match status" value="1"/>
</dbReference>
<keyword evidence="5 9" id="KW-0479">Metal-binding</keyword>
<dbReference type="PRINTS" id="PR00463">
    <property type="entry name" value="EP450I"/>
</dbReference>
<dbReference type="PANTHER" id="PTHR46300">
    <property type="entry name" value="P450, PUTATIVE (EUROFUNG)-RELATED-RELATED"/>
    <property type="match status" value="1"/>
</dbReference>
<organism evidence="11 12">
    <name type="scientific">Gymnopus androsaceus JB14</name>
    <dbReference type="NCBI Taxonomy" id="1447944"/>
    <lineage>
        <taxon>Eukaryota</taxon>
        <taxon>Fungi</taxon>
        <taxon>Dikarya</taxon>
        <taxon>Basidiomycota</taxon>
        <taxon>Agaricomycotina</taxon>
        <taxon>Agaricomycetes</taxon>
        <taxon>Agaricomycetidae</taxon>
        <taxon>Agaricales</taxon>
        <taxon>Marasmiineae</taxon>
        <taxon>Omphalotaceae</taxon>
        <taxon>Gymnopus</taxon>
    </lineage>
</organism>
<dbReference type="EMBL" id="ML769410">
    <property type="protein sequence ID" value="KAE9405244.1"/>
    <property type="molecule type" value="Genomic_DNA"/>
</dbReference>
<keyword evidence="4 9" id="KW-0349">Heme</keyword>
<name>A0A6A4I8X4_9AGAR</name>
<evidence type="ECO:0000256" key="3">
    <source>
        <dbReference type="ARBA" id="ARBA00010617"/>
    </source>
</evidence>
<dbReference type="AlphaFoldDB" id="A0A6A4I8X4"/>
<dbReference type="InterPro" id="IPR036396">
    <property type="entry name" value="Cyt_P450_sf"/>
</dbReference>
<evidence type="ECO:0000256" key="8">
    <source>
        <dbReference type="ARBA" id="ARBA00023033"/>
    </source>
</evidence>
<sequence length="497" mass="56509">MRGRNPLPPGPWSFPLIGNTQCLISSPTWITYTEWYQKYNSDIVHVNIAGKPVIILNTLEAARELLERKSGIYSSRPQATMLNDLIGWSWAFSMMPYGREWKACRRLFTTMFNPSIRSQHEPQELRATRIFLLRLHETPEDYATLLRKMAGSAILSVAYGFDIEAAQDSVYTKNAQRASDGFIAASMPGTFLVDSFSWLKYVPSWFPGAGFQRQARIWKDDMEISLHAPFDSTKSSIIEGGHVMPCFVSRCLEKLGGDLDSNVKMDKEWLIKQTAGTMYIAGTDTTVAALLTFFLAMVKWPEYQRKAQKELDRVIGSERLPDFDDRENLPYIQAIVNEILRWQPVTPLALARISTEDNIYNGYHIPKNATVIPNVWAMFHDEKNFVDPYTFNPDRYIRATDGQLNFEVLEPTAGFGFGRRTCPASHMALSAIWITIASVLAVYNISNALDEDSKIIIPAADYETTKLQNRPYPFKCSIRLRSPERLHVMRAGAEEGK</sequence>
<evidence type="ECO:0000256" key="9">
    <source>
        <dbReference type="PIRSR" id="PIRSR602401-1"/>
    </source>
</evidence>
<dbReference type="PROSITE" id="PS00086">
    <property type="entry name" value="CYTOCHROME_P450"/>
    <property type="match status" value="1"/>
</dbReference>
<dbReference type="Proteomes" id="UP000799118">
    <property type="component" value="Unassembled WGS sequence"/>
</dbReference>
<evidence type="ECO:0000256" key="4">
    <source>
        <dbReference type="ARBA" id="ARBA00022617"/>
    </source>
</evidence>
<reference evidence="11" key="1">
    <citation type="journal article" date="2019" name="Environ. Microbiol.">
        <title>Fungal ecological strategies reflected in gene transcription - a case study of two litter decomposers.</title>
        <authorList>
            <person name="Barbi F."/>
            <person name="Kohler A."/>
            <person name="Barry K."/>
            <person name="Baskaran P."/>
            <person name="Daum C."/>
            <person name="Fauchery L."/>
            <person name="Ihrmark K."/>
            <person name="Kuo A."/>
            <person name="LaButti K."/>
            <person name="Lipzen A."/>
            <person name="Morin E."/>
            <person name="Grigoriev I.V."/>
            <person name="Henrissat B."/>
            <person name="Lindahl B."/>
            <person name="Martin F."/>
        </authorList>
    </citation>
    <scope>NUCLEOTIDE SEQUENCE</scope>
    <source>
        <strain evidence="11">JB14</strain>
    </source>
</reference>
<dbReference type="InterPro" id="IPR050364">
    <property type="entry name" value="Cytochrome_P450_fung"/>
</dbReference>
<dbReference type="GO" id="GO:0020037">
    <property type="term" value="F:heme binding"/>
    <property type="evidence" value="ECO:0007669"/>
    <property type="project" value="InterPro"/>
</dbReference>
<evidence type="ECO:0000256" key="6">
    <source>
        <dbReference type="ARBA" id="ARBA00023002"/>
    </source>
</evidence>
<accession>A0A6A4I8X4</accession>
<dbReference type="PANTHER" id="PTHR46300:SF7">
    <property type="entry name" value="P450, PUTATIVE (EUROFUNG)-RELATED"/>
    <property type="match status" value="1"/>
</dbReference>
<dbReference type="GO" id="GO:0004497">
    <property type="term" value="F:monooxygenase activity"/>
    <property type="evidence" value="ECO:0007669"/>
    <property type="project" value="UniProtKB-KW"/>
</dbReference>
<dbReference type="GO" id="GO:0016705">
    <property type="term" value="F:oxidoreductase activity, acting on paired donors, with incorporation or reduction of molecular oxygen"/>
    <property type="evidence" value="ECO:0007669"/>
    <property type="project" value="InterPro"/>
</dbReference>
<dbReference type="PRINTS" id="PR00385">
    <property type="entry name" value="P450"/>
</dbReference>
<evidence type="ECO:0000256" key="10">
    <source>
        <dbReference type="RuleBase" id="RU000461"/>
    </source>
</evidence>
<dbReference type="InterPro" id="IPR002401">
    <property type="entry name" value="Cyt_P450_E_grp-I"/>
</dbReference>
<feature type="binding site" description="axial binding residue" evidence="9">
    <location>
        <position position="422"/>
    </location>
    <ligand>
        <name>heme</name>
        <dbReference type="ChEBI" id="CHEBI:30413"/>
    </ligand>
    <ligandPart>
        <name>Fe</name>
        <dbReference type="ChEBI" id="CHEBI:18248"/>
    </ligandPart>
</feature>
<dbReference type="OrthoDB" id="2789670at2759"/>
<dbReference type="SUPFAM" id="SSF48264">
    <property type="entry name" value="Cytochrome P450"/>
    <property type="match status" value="1"/>
</dbReference>
<evidence type="ECO:0000256" key="7">
    <source>
        <dbReference type="ARBA" id="ARBA00023004"/>
    </source>
</evidence>
<dbReference type="InterPro" id="IPR001128">
    <property type="entry name" value="Cyt_P450"/>
</dbReference>
<dbReference type="CDD" id="cd11065">
    <property type="entry name" value="CYP64-like"/>
    <property type="match status" value="1"/>
</dbReference>
<evidence type="ECO:0000313" key="11">
    <source>
        <dbReference type="EMBL" id="KAE9405244.1"/>
    </source>
</evidence>
<dbReference type="GO" id="GO:0005506">
    <property type="term" value="F:iron ion binding"/>
    <property type="evidence" value="ECO:0007669"/>
    <property type="project" value="InterPro"/>
</dbReference>
<keyword evidence="7 9" id="KW-0408">Iron</keyword>
<evidence type="ECO:0000313" key="12">
    <source>
        <dbReference type="Proteomes" id="UP000799118"/>
    </source>
</evidence>
<evidence type="ECO:0000256" key="2">
    <source>
        <dbReference type="ARBA" id="ARBA00005179"/>
    </source>
</evidence>
<gene>
    <name evidence="11" type="ORF">BT96DRAFT_916202</name>
</gene>
<keyword evidence="12" id="KW-1185">Reference proteome</keyword>
<evidence type="ECO:0000256" key="1">
    <source>
        <dbReference type="ARBA" id="ARBA00001971"/>
    </source>
</evidence>
<evidence type="ECO:0000256" key="5">
    <source>
        <dbReference type="ARBA" id="ARBA00022723"/>
    </source>
</evidence>
<dbReference type="InterPro" id="IPR017972">
    <property type="entry name" value="Cyt_P450_CS"/>
</dbReference>
<proteinExistence type="inferred from homology"/>
<keyword evidence="6 10" id="KW-0560">Oxidoreductase</keyword>
<comment type="pathway">
    <text evidence="2">Secondary metabolite biosynthesis.</text>
</comment>
<protein>
    <submittedName>
        <fullName evidence="11">Cytochrome P450</fullName>
    </submittedName>
</protein>
<keyword evidence="8 10" id="KW-0503">Monooxygenase</keyword>
<comment type="similarity">
    <text evidence="3 10">Belongs to the cytochrome P450 family.</text>
</comment>
<dbReference type="Gene3D" id="1.10.630.10">
    <property type="entry name" value="Cytochrome P450"/>
    <property type="match status" value="1"/>
</dbReference>
<comment type="cofactor">
    <cofactor evidence="1 9">
        <name>heme</name>
        <dbReference type="ChEBI" id="CHEBI:30413"/>
    </cofactor>
</comment>